<feature type="binding site" evidence="11">
    <location>
        <position position="45"/>
    </location>
    <ligand>
        <name>L-glutamine</name>
        <dbReference type="ChEBI" id="CHEBI:58359"/>
    </ligand>
</feature>
<evidence type="ECO:0000256" key="5">
    <source>
        <dbReference type="ARBA" id="ARBA00022741"/>
    </source>
</evidence>
<evidence type="ECO:0000313" key="13">
    <source>
        <dbReference type="EMBL" id="RLQ96079.1"/>
    </source>
</evidence>
<keyword evidence="8 11" id="KW-0665">Pyrimidine biosynthesis</keyword>
<dbReference type="InterPro" id="IPR017926">
    <property type="entry name" value="GATASE"/>
</dbReference>
<dbReference type="GO" id="GO:0044205">
    <property type="term" value="P:'de novo' UMP biosynthetic process"/>
    <property type="evidence" value="ECO:0007669"/>
    <property type="project" value="UniProtKB-UniRule"/>
</dbReference>
<dbReference type="Pfam" id="PF00988">
    <property type="entry name" value="CPSase_sm_chain"/>
    <property type="match status" value="1"/>
</dbReference>
<dbReference type="GO" id="GO:0006541">
    <property type="term" value="P:glutamine metabolic process"/>
    <property type="evidence" value="ECO:0007669"/>
    <property type="project" value="InterPro"/>
</dbReference>
<proteinExistence type="inferred from homology"/>
<name>A0A3L7K108_9BACI</name>
<feature type="region of interest" description="CPSase" evidence="11">
    <location>
        <begin position="1"/>
        <end position="172"/>
    </location>
</feature>
<reference evidence="13 14" key="1">
    <citation type="submission" date="2018-10" db="EMBL/GenBank/DDBJ databases">
        <title>Falsibacillus sp. genome draft.</title>
        <authorList>
            <person name="Shi S."/>
        </authorList>
    </citation>
    <scope>NUCLEOTIDE SEQUENCE [LARGE SCALE GENOMIC DNA]</scope>
    <source>
        <strain evidence="13 14">GY 10110</strain>
    </source>
</reference>
<dbReference type="SUPFAM" id="SSF52021">
    <property type="entry name" value="Carbamoyl phosphate synthetase, small subunit N-terminal domain"/>
    <property type="match status" value="1"/>
</dbReference>
<dbReference type="PRINTS" id="PR00099">
    <property type="entry name" value="CPSGATASE"/>
</dbReference>
<evidence type="ECO:0000256" key="10">
    <source>
        <dbReference type="ARBA" id="ARBA00049285"/>
    </source>
</evidence>
<dbReference type="FunFam" id="3.50.30.20:FF:000001">
    <property type="entry name" value="Carbamoyl-phosphate synthase small chain"/>
    <property type="match status" value="1"/>
</dbReference>
<evidence type="ECO:0000256" key="9">
    <source>
        <dbReference type="ARBA" id="ARBA00048816"/>
    </source>
</evidence>
<dbReference type="RefSeq" id="WP_121679931.1">
    <property type="nucleotide sequence ID" value="NZ_RCVZ01000004.1"/>
</dbReference>
<gene>
    <name evidence="11" type="primary">carA</name>
    <name evidence="13" type="ORF">D9X91_07235</name>
</gene>
<dbReference type="GO" id="GO:0005524">
    <property type="term" value="F:ATP binding"/>
    <property type="evidence" value="ECO:0007669"/>
    <property type="project" value="UniProtKB-UniRule"/>
</dbReference>
<sequence>MDGFLVLENGSVYKGELIGKIQEITGELVFNTGMTGYQEMLTDPSYAGQIIVFCYPMIGNYGINLTDDESDRVQLQGVVIDEECEFPSHFRSERTFSEQLLQAGVMGIKGIDTRELVKVIRNTGTLRGIIMNKLPDSYQSIDFWEEKKSSHPYPLVEQVSTLEIKTFSNAGPHVAVMDYGYKKSIVDSLLQEGCKVTIVPYSYPFKDMLNLNPDGVLFSNGPGDPMDLIEHLGEIKKMTEHFPSLGICLGHQLIALAYGAKTSKLRFGHRGGNHPVKDLQTGKVSMTSQNHGFVVEEQSISEEIFKITHINVNDRTIEGIQHIDLPVSSVQFHPEAHPGPSDTNKIIKDFINQIIKLGDSRYAITS</sequence>
<comment type="function">
    <text evidence="11">Small subunit of the glutamine-dependent carbamoyl phosphate synthetase (CPSase). CPSase catalyzes the formation of carbamoyl phosphate from the ammonia moiety of glutamine, carbonate, and phosphate donated by ATP, constituting the first step of 2 biosynthetic pathways, one leading to arginine and/or urea and the other to pyrimidine nucleotides. The small subunit (glutamine amidotransferase) binds and cleaves glutamine to supply the large subunit with the substrate ammonia.</text>
</comment>
<feature type="binding site" evidence="11">
    <location>
        <position position="223"/>
    </location>
    <ligand>
        <name>L-glutamine</name>
        <dbReference type="ChEBI" id="CHEBI:58359"/>
    </ligand>
</feature>
<dbReference type="InterPro" id="IPR035686">
    <property type="entry name" value="CPSase_GATase1"/>
</dbReference>
<keyword evidence="5 11" id="KW-0547">Nucleotide-binding</keyword>
<feature type="active site" description="Nucleophile" evidence="11">
    <location>
        <position position="248"/>
    </location>
</feature>
<comment type="pathway">
    <text evidence="2 11">Amino-acid biosynthesis; L-arginine biosynthesis; carbamoyl phosphate from bicarbonate: step 1/1.</text>
</comment>
<keyword evidence="11" id="KW-0028">Amino-acid biosynthesis</keyword>
<dbReference type="EMBL" id="RCVZ01000004">
    <property type="protein sequence ID" value="RLQ96079.1"/>
    <property type="molecule type" value="Genomic_DNA"/>
</dbReference>
<comment type="catalytic activity">
    <reaction evidence="9 11">
        <text>hydrogencarbonate + L-glutamine + 2 ATP + H2O = carbamoyl phosphate + L-glutamate + 2 ADP + phosphate + 2 H(+)</text>
        <dbReference type="Rhea" id="RHEA:18633"/>
        <dbReference type="ChEBI" id="CHEBI:15377"/>
        <dbReference type="ChEBI" id="CHEBI:15378"/>
        <dbReference type="ChEBI" id="CHEBI:17544"/>
        <dbReference type="ChEBI" id="CHEBI:29985"/>
        <dbReference type="ChEBI" id="CHEBI:30616"/>
        <dbReference type="ChEBI" id="CHEBI:43474"/>
        <dbReference type="ChEBI" id="CHEBI:58228"/>
        <dbReference type="ChEBI" id="CHEBI:58359"/>
        <dbReference type="ChEBI" id="CHEBI:456216"/>
        <dbReference type="EC" id="6.3.5.5"/>
    </reaction>
</comment>
<dbReference type="NCBIfam" id="TIGR01368">
    <property type="entry name" value="CPSaseIIsmall"/>
    <property type="match status" value="1"/>
</dbReference>
<feature type="binding site" evidence="11">
    <location>
        <position position="249"/>
    </location>
    <ligand>
        <name>L-glutamine</name>
        <dbReference type="ChEBI" id="CHEBI:58359"/>
    </ligand>
</feature>
<dbReference type="SUPFAM" id="SSF52317">
    <property type="entry name" value="Class I glutamine amidotransferase-like"/>
    <property type="match status" value="1"/>
</dbReference>
<evidence type="ECO:0000256" key="1">
    <source>
        <dbReference type="ARBA" id="ARBA00004812"/>
    </source>
</evidence>
<dbReference type="InterPro" id="IPR036480">
    <property type="entry name" value="CarbP_synth_ssu_N_sf"/>
</dbReference>
<dbReference type="UniPathway" id="UPA00070">
    <property type="reaction ID" value="UER00115"/>
</dbReference>
<dbReference type="PANTHER" id="PTHR43418">
    <property type="entry name" value="MULTIFUNCTIONAL TRYPTOPHAN BIOSYNTHESIS PROTEIN-RELATED"/>
    <property type="match status" value="1"/>
</dbReference>
<dbReference type="GO" id="GO:0004088">
    <property type="term" value="F:carbamoyl-phosphate synthase (glutamine-hydrolyzing) activity"/>
    <property type="evidence" value="ECO:0007669"/>
    <property type="project" value="UniProtKB-UniRule"/>
</dbReference>
<dbReference type="GO" id="GO:0006526">
    <property type="term" value="P:L-arginine biosynthetic process"/>
    <property type="evidence" value="ECO:0007669"/>
    <property type="project" value="UniProtKB-UniRule"/>
</dbReference>
<dbReference type="Gene3D" id="3.40.50.880">
    <property type="match status" value="1"/>
</dbReference>
<keyword evidence="11" id="KW-0055">Arginine biosynthesis</keyword>
<feature type="domain" description="Carbamoyl-phosphate synthase small subunit N-terminal" evidence="12">
    <location>
        <begin position="1"/>
        <end position="131"/>
    </location>
</feature>
<dbReference type="CDD" id="cd01744">
    <property type="entry name" value="GATase1_CPSase"/>
    <property type="match status" value="1"/>
</dbReference>
<keyword evidence="4 11" id="KW-0436">Ligase</keyword>
<keyword evidence="7 11" id="KW-0315">Glutamine amidotransferase</keyword>
<feature type="binding site" evidence="11">
    <location>
        <position position="252"/>
    </location>
    <ligand>
        <name>L-glutamine</name>
        <dbReference type="ChEBI" id="CHEBI:58359"/>
    </ligand>
</feature>
<dbReference type="GO" id="GO:0004359">
    <property type="term" value="F:glutaminase activity"/>
    <property type="evidence" value="ECO:0007669"/>
    <property type="project" value="RHEA"/>
</dbReference>
<dbReference type="NCBIfam" id="NF009475">
    <property type="entry name" value="PRK12838.1"/>
    <property type="match status" value="1"/>
</dbReference>
<comment type="pathway">
    <text evidence="1 11">Pyrimidine metabolism; UMP biosynthesis via de novo pathway; (S)-dihydroorotate from bicarbonate: step 1/3.</text>
</comment>
<dbReference type="PANTHER" id="PTHR43418:SF7">
    <property type="entry name" value="CARBAMOYL-PHOSPHATE SYNTHASE SMALL CHAIN"/>
    <property type="match status" value="1"/>
</dbReference>
<dbReference type="AlphaFoldDB" id="A0A3L7K108"/>
<comment type="caution">
    <text evidence="13">The sequence shown here is derived from an EMBL/GenBank/DDBJ whole genome shotgun (WGS) entry which is preliminary data.</text>
</comment>
<dbReference type="EC" id="6.3.5.5" evidence="11"/>
<feature type="active site" evidence="11">
    <location>
        <position position="335"/>
    </location>
</feature>
<dbReference type="OrthoDB" id="9804328at2"/>
<organism evidence="13 14">
    <name type="scientific">Falsibacillus albus</name>
    <dbReference type="NCBI Taxonomy" id="2478915"/>
    <lineage>
        <taxon>Bacteria</taxon>
        <taxon>Bacillati</taxon>
        <taxon>Bacillota</taxon>
        <taxon>Bacilli</taxon>
        <taxon>Bacillales</taxon>
        <taxon>Bacillaceae</taxon>
        <taxon>Falsibacillus</taxon>
    </lineage>
</organism>
<dbReference type="HAMAP" id="MF_01209">
    <property type="entry name" value="CPSase_S_chain"/>
    <property type="match status" value="1"/>
</dbReference>
<protein>
    <recommendedName>
        <fullName evidence="11">Carbamoyl phosphate synthase small chain</fullName>
        <ecNumber evidence="11">6.3.5.5</ecNumber>
    </recommendedName>
    <alternativeName>
        <fullName evidence="11">Carbamoyl phosphate synthetase glutamine chain</fullName>
    </alternativeName>
</protein>
<dbReference type="PRINTS" id="PR00097">
    <property type="entry name" value="ANTSNTHASEII"/>
</dbReference>
<evidence type="ECO:0000259" key="12">
    <source>
        <dbReference type="SMART" id="SM01097"/>
    </source>
</evidence>
<dbReference type="Proteomes" id="UP000276770">
    <property type="component" value="Unassembled WGS sequence"/>
</dbReference>
<comment type="subunit">
    <text evidence="11">Composed of two chains; the small (or glutamine) chain promotes the hydrolysis of glutamine to ammonia, which is used by the large (or ammonia) chain to synthesize carbamoyl phosphate. Tetramer of heterodimers (alpha,beta)4.</text>
</comment>
<dbReference type="InterPro" id="IPR006274">
    <property type="entry name" value="CarbamoylP_synth_ssu"/>
</dbReference>
<evidence type="ECO:0000256" key="8">
    <source>
        <dbReference type="ARBA" id="ARBA00022975"/>
    </source>
</evidence>
<evidence type="ECO:0000256" key="7">
    <source>
        <dbReference type="ARBA" id="ARBA00022962"/>
    </source>
</evidence>
<feature type="binding site" evidence="11">
    <location>
        <position position="293"/>
    </location>
    <ligand>
        <name>L-glutamine</name>
        <dbReference type="ChEBI" id="CHEBI:58359"/>
    </ligand>
</feature>
<dbReference type="InterPro" id="IPR050472">
    <property type="entry name" value="Anth_synth/Amidotransfase"/>
</dbReference>
<keyword evidence="14" id="KW-1185">Reference proteome</keyword>
<feature type="binding site" evidence="11">
    <location>
        <position position="290"/>
    </location>
    <ligand>
        <name>L-glutamine</name>
        <dbReference type="ChEBI" id="CHEBI:58359"/>
    </ligand>
</feature>
<dbReference type="PRINTS" id="PR00096">
    <property type="entry name" value="GATASE"/>
</dbReference>
<dbReference type="SMART" id="SM01097">
    <property type="entry name" value="CPSase_sm_chain"/>
    <property type="match status" value="1"/>
</dbReference>
<dbReference type="Pfam" id="PF00117">
    <property type="entry name" value="GATase"/>
    <property type="match status" value="1"/>
</dbReference>
<evidence type="ECO:0000256" key="2">
    <source>
        <dbReference type="ARBA" id="ARBA00005077"/>
    </source>
</evidence>
<keyword evidence="6 11" id="KW-0067">ATP-binding</keyword>
<dbReference type="InterPro" id="IPR029062">
    <property type="entry name" value="Class_I_gatase-like"/>
</dbReference>
<evidence type="ECO:0000313" key="14">
    <source>
        <dbReference type="Proteomes" id="UP000276770"/>
    </source>
</evidence>
<evidence type="ECO:0000256" key="11">
    <source>
        <dbReference type="HAMAP-Rule" id="MF_01209"/>
    </source>
</evidence>
<dbReference type="InterPro" id="IPR002474">
    <property type="entry name" value="CarbamoylP_synth_ssu_N"/>
</dbReference>
<feature type="binding site" evidence="11">
    <location>
        <position position="221"/>
    </location>
    <ligand>
        <name>L-glutamine</name>
        <dbReference type="ChEBI" id="CHEBI:58359"/>
    </ligand>
</feature>
<accession>A0A3L7K108</accession>
<evidence type="ECO:0000256" key="4">
    <source>
        <dbReference type="ARBA" id="ARBA00022598"/>
    </source>
</evidence>
<dbReference type="Gene3D" id="3.50.30.20">
    <property type="entry name" value="Carbamoyl-phosphate synthase small subunit, N-terminal domain"/>
    <property type="match status" value="1"/>
</dbReference>
<comment type="similarity">
    <text evidence="3 11">Belongs to the CarA family.</text>
</comment>
<dbReference type="GO" id="GO:0006207">
    <property type="term" value="P:'de novo' pyrimidine nucleobase biosynthetic process"/>
    <property type="evidence" value="ECO:0007669"/>
    <property type="project" value="InterPro"/>
</dbReference>
<dbReference type="PROSITE" id="PS51273">
    <property type="entry name" value="GATASE_TYPE_1"/>
    <property type="match status" value="1"/>
</dbReference>
<comment type="catalytic activity">
    <reaction evidence="10 11">
        <text>L-glutamine + H2O = L-glutamate + NH4(+)</text>
        <dbReference type="Rhea" id="RHEA:15889"/>
        <dbReference type="ChEBI" id="CHEBI:15377"/>
        <dbReference type="ChEBI" id="CHEBI:28938"/>
        <dbReference type="ChEBI" id="CHEBI:29985"/>
        <dbReference type="ChEBI" id="CHEBI:58359"/>
    </reaction>
</comment>
<evidence type="ECO:0000256" key="6">
    <source>
        <dbReference type="ARBA" id="ARBA00022840"/>
    </source>
</evidence>
<dbReference type="UniPathway" id="UPA00068">
    <property type="reaction ID" value="UER00171"/>
</dbReference>
<evidence type="ECO:0000256" key="3">
    <source>
        <dbReference type="ARBA" id="ARBA00007800"/>
    </source>
</evidence>
<feature type="active site" evidence="11">
    <location>
        <position position="333"/>
    </location>
</feature>
<feature type="binding site" evidence="11">
    <location>
        <position position="292"/>
    </location>
    <ligand>
        <name>L-glutamine</name>
        <dbReference type="ChEBI" id="CHEBI:58359"/>
    </ligand>
</feature>